<dbReference type="CDD" id="cd03177">
    <property type="entry name" value="GST_C_Delta_Epsilon"/>
    <property type="match status" value="1"/>
</dbReference>
<dbReference type="InterPro" id="IPR004045">
    <property type="entry name" value="Glutathione_S-Trfase_N"/>
</dbReference>
<comment type="caution">
    <text evidence="4">The sequence shown here is derived from an EMBL/GenBank/DDBJ whole genome shotgun (WGS) entry which is preliminary data.</text>
</comment>
<sequence>MTIDFYYMDISPPVRAVNLCLAALNLEVNKKEINLFNRENLEPAFIQLNPQHTIPTIVDDGFVLWDSHAINAYLVSKYAKDDSLYPKDIQKRATIDQRLHFEGSVLFTHGVRCFLPLFFGLSKTIPDDQRNQTDQYYEMVDKFLEGKPWIAGDQMTIADFSYISTLSGLTQIFPSVEKYKNICTYMELCKQNMKDYDSANQQGVDKYVGILKNILQSE</sequence>
<reference evidence="4 5" key="1">
    <citation type="journal article" date="2017" name="Gigascience">
        <title>Genome sequence of the small brown planthopper, Laodelphax striatellus.</title>
        <authorList>
            <person name="Zhu J."/>
            <person name="Jiang F."/>
            <person name="Wang X."/>
            <person name="Yang P."/>
            <person name="Bao Y."/>
            <person name="Zhao W."/>
            <person name="Wang W."/>
            <person name="Lu H."/>
            <person name="Wang Q."/>
            <person name="Cui N."/>
            <person name="Li J."/>
            <person name="Chen X."/>
            <person name="Luo L."/>
            <person name="Yu J."/>
            <person name="Kang L."/>
            <person name="Cui F."/>
        </authorList>
    </citation>
    <scope>NUCLEOTIDE SEQUENCE [LARGE SCALE GENOMIC DNA]</scope>
    <source>
        <strain evidence="4">Lst14</strain>
    </source>
</reference>
<dbReference type="AlphaFoldDB" id="A0A482WKP0"/>
<dbReference type="EMBL" id="QKKF02033458">
    <property type="protein sequence ID" value="RZF33761.1"/>
    <property type="molecule type" value="Genomic_DNA"/>
</dbReference>
<name>A0A482WKP0_LAOST</name>
<dbReference type="Gene3D" id="3.40.30.10">
    <property type="entry name" value="Glutaredoxin"/>
    <property type="match status" value="1"/>
</dbReference>
<evidence type="ECO:0000256" key="1">
    <source>
        <dbReference type="ARBA" id="ARBA00011738"/>
    </source>
</evidence>
<dbReference type="FunFam" id="3.40.30.10:FF:000034">
    <property type="entry name" value="glutathione S-transferase 1"/>
    <property type="match status" value="1"/>
</dbReference>
<dbReference type="CDD" id="cd03045">
    <property type="entry name" value="GST_N_Delta_Epsilon"/>
    <property type="match status" value="1"/>
</dbReference>
<dbReference type="InParanoid" id="A0A482WKP0"/>
<dbReference type="InterPro" id="IPR004046">
    <property type="entry name" value="GST_C"/>
</dbReference>
<dbReference type="InterPro" id="IPR036249">
    <property type="entry name" value="Thioredoxin-like_sf"/>
</dbReference>
<dbReference type="FunFam" id="1.20.1050.10:FF:000007">
    <property type="entry name" value="Glutathione S-transferase 1-1"/>
    <property type="match status" value="1"/>
</dbReference>
<dbReference type="PANTHER" id="PTHR43969:SF9">
    <property type="entry name" value="GLUTATHIONE S TRANSFERASE D10, ISOFORM A-RELATED"/>
    <property type="match status" value="1"/>
</dbReference>
<dbReference type="InterPro" id="IPR010987">
    <property type="entry name" value="Glutathione-S-Trfase_C-like"/>
</dbReference>
<dbReference type="GO" id="GO:0006749">
    <property type="term" value="P:glutathione metabolic process"/>
    <property type="evidence" value="ECO:0007669"/>
    <property type="project" value="TreeGrafter"/>
</dbReference>
<dbReference type="SFLD" id="SFLDG01153">
    <property type="entry name" value="Main.4:_Theta-like"/>
    <property type="match status" value="1"/>
</dbReference>
<proteinExistence type="predicted"/>
<gene>
    <name evidence="4" type="ORF">LSTR_LSTR008020</name>
</gene>
<accession>A0A482WKP0</accession>
<organism evidence="4 5">
    <name type="scientific">Laodelphax striatellus</name>
    <name type="common">Small brown planthopper</name>
    <name type="synonym">Delphax striatella</name>
    <dbReference type="NCBI Taxonomy" id="195883"/>
    <lineage>
        <taxon>Eukaryota</taxon>
        <taxon>Metazoa</taxon>
        <taxon>Ecdysozoa</taxon>
        <taxon>Arthropoda</taxon>
        <taxon>Hexapoda</taxon>
        <taxon>Insecta</taxon>
        <taxon>Pterygota</taxon>
        <taxon>Neoptera</taxon>
        <taxon>Paraneoptera</taxon>
        <taxon>Hemiptera</taxon>
        <taxon>Auchenorrhyncha</taxon>
        <taxon>Fulgoroidea</taxon>
        <taxon>Delphacidae</taxon>
        <taxon>Criomorphinae</taxon>
        <taxon>Laodelphax</taxon>
    </lineage>
</organism>
<dbReference type="Gene3D" id="1.20.1050.10">
    <property type="match status" value="1"/>
</dbReference>
<dbReference type="PROSITE" id="PS50404">
    <property type="entry name" value="GST_NTER"/>
    <property type="match status" value="1"/>
</dbReference>
<comment type="subunit">
    <text evidence="1">Homodimer.</text>
</comment>
<protein>
    <submittedName>
        <fullName evidence="4">Uncharacterized protein</fullName>
    </submittedName>
</protein>
<dbReference type="PANTHER" id="PTHR43969">
    <property type="entry name" value="GLUTATHIONE S TRANSFERASE D10, ISOFORM A-RELATED"/>
    <property type="match status" value="1"/>
</dbReference>
<evidence type="ECO:0000259" key="2">
    <source>
        <dbReference type="PROSITE" id="PS50404"/>
    </source>
</evidence>
<dbReference type="InterPro" id="IPR036282">
    <property type="entry name" value="Glutathione-S-Trfase_C_sf"/>
</dbReference>
<dbReference type="Pfam" id="PF13417">
    <property type="entry name" value="GST_N_3"/>
    <property type="match status" value="1"/>
</dbReference>
<evidence type="ECO:0000313" key="5">
    <source>
        <dbReference type="Proteomes" id="UP000291343"/>
    </source>
</evidence>
<dbReference type="SUPFAM" id="SSF52833">
    <property type="entry name" value="Thioredoxin-like"/>
    <property type="match status" value="1"/>
</dbReference>
<dbReference type="SUPFAM" id="SSF47616">
    <property type="entry name" value="GST C-terminal domain-like"/>
    <property type="match status" value="1"/>
</dbReference>
<dbReference type="Pfam" id="PF00043">
    <property type="entry name" value="GST_C"/>
    <property type="match status" value="1"/>
</dbReference>
<dbReference type="Proteomes" id="UP000291343">
    <property type="component" value="Unassembled WGS sequence"/>
</dbReference>
<evidence type="ECO:0000259" key="3">
    <source>
        <dbReference type="PROSITE" id="PS50405"/>
    </source>
</evidence>
<dbReference type="InterPro" id="IPR040079">
    <property type="entry name" value="Glutathione_S-Trfase"/>
</dbReference>
<dbReference type="PROSITE" id="PS50405">
    <property type="entry name" value="GST_CTER"/>
    <property type="match status" value="1"/>
</dbReference>
<dbReference type="SFLD" id="SFLDG00358">
    <property type="entry name" value="Main_(cytGST)"/>
    <property type="match status" value="1"/>
</dbReference>
<dbReference type="STRING" id="195883.A0A482WKP0"/>
<dbReference type="SMR" id="A0A482WKP0"/>
<evidence type="ECO:0000313" key="4">
    <source>
        <dbReference type="EMBL" id="RZF33761.1"/>
    </source>
</evidence>
<keyword evidence="5" id="KW-1185">Reference proteome</keyword>
<dbReference type="OrthoDB" id="6581496at2759"/>
<dbReference type="GO" id="GO:0004364">
    <property type="term" value="F:glutathione transferase activity"/>
    <property type="evidence" value="ECO:0007669"/>
    <property type="project" value="TreeGrafter"/>
</dbReference>
<feature type="domain" description="GST C-terminal" evidence="3">
    <location>
        <begin position="88"/>
        <end position="218"/>
    </location>
</feature>
<dbReference type="FunCoup" id="A0A482WKP0">
    <property type="interactions" value="332"/>
</dbReference>
<dbReference type="SFLD" id="SFLDS00019">
    <property type="entry name" value="Glutathione_Transferase_(cytos"/>
    <property type="match status" value="1"/>
</dbReference>
<feature type="domain" description="GST N-terminal" evidence="2">
    <location>
        <begin position="1"/>
        <end position="82"/>
    </location>
</feature>